<evidence type="ECO:0000256" key="4">
    <source>
        <dbReference type="ARBA" id="ARBA00022741"/>
    </source>
</evidence>
<dbReference type="InterPro" id="IPR001715">
    <property type="entry name" value="CH_dom"/>
</dbReference>
<organism evidence="13 14">
    <name type="scientific">Cuscuta australis</name>
    <dbReference type="NCBI Taxonomy" id="267555"/>
    <lineage>
        <taxon>Eukaryota</taxon>
        <taxon>Viridiplantae</taxon>
        <taxon>Streptophyta</taxon>
        <taxon>Embryophyta</taxon>
        <taxon>Tracheophyta</taxon>
        <taxon>Spermatophyta</taxon>
        <taxon>Magnoliopsida</taxon>
        <taxon>eudicotyledons</taxon>
        <taxon>Gunneridae</taxon>
        <taxon>Pentapetalae</taxon>
        <taxon>asterids</taxon>
        <taxon>lamiids</taxon>
        <taxon>Solanales</taxon>
        <taxon>Convolvulaceae</taxon>
        <taxon>Cuscuteae</taxon>
        <taxon>Cuscuta</taxon>
        <taxon>Cuscuta subgen. Grammica</taxon>
        <taxon>Cuscuta sect. Cleistogrammica</taxon>
    </lineage>
</organism>
<dbReference type="FunFam" id="3.40.850.10:FF:000045">
    <property type="entry name" value="Kinesin-like protein KIN-14I isoform A"/>
    <property type="match status" value="1"/>
</dbReference>
<evidence type="ECO:0000256" key="7">
    <source>
        <dbReference type="ARBA" id="ARBA00023175"/>
    </source>
</evidence>
<dbReference type="SMART" id="SM00033">
    <property type="entry name" value="CH"/>
    <property type="match status" value="1"/>
</dbReference>
<evidence type="ECO:0000313" key="13">
    <source>
        <dbReference type="EMBL" id="RAL42083.1"/>
    </source>
</evidence>
<evidence type="ECO:0000259" key="11">
    <source>
        <dbReference type="PROSITE" id="PS50021"/>
    </source>
</evidence>
<evidence type="ECO:0008006" key="15">
    <source>
        <dbReference type="Google" id="ProtNLM"/>
    </source>
</evidence>
<dbReference type="GO" id="GO:0003777">
    <property type="term" value="F:microtubule motor activity"/>
    <property type="evidence" value="ECO:0007669"/>
    <property type="project" value="InterPro"/>
</dbReference>
<dbReference type="EMBL" id="NQVE01000175">
    <property type="protein sequence ID" value="RAL42083.1"/>
    <property type="molecule type" value="Genomic_DNA"/>
</dbReference>
<dbReference type="InterPro" id="IPR027640">
    <property type="entry name" value="Kinesin-like_fam"/>
</dbReference>
<dbReference type="InterPro" id="IPR036872">
    <property type="entry name" value="CH_dom_sf"/>
</dbReference>
<dbReference type="Gene3D" id="3.40.850.10">
    <property type="entry name" value="Kinesin motor domain"/>
    <property type="match status" value="1"/>
</dbReference>
<dbReference type="GO" id="GO:0009536">
    <property type="term" value="C:plastid"/>
    <property type="evidence" value="ECO:0007669"/>
    <property type="project" value="UniProtKB-SubCell"/>
</dbReference>
<dbReference type="FunFam" id="1.10.418.10:FF:000062">
    <property type="entry name" value="Kinesin-like protein KIN-14I isoform A"/>
    <property type="match status" value="1"/>
</dbReference>
<comment type="subcellular location">
    <subcellularLocation>
        <location evidence="1">Plastid</location>
    </subcellularLocation>
</comment>
<dbReference type="PANTHER" id="PTHR47972:SF39">
    <property type="entry name" value="KINESIN-LIKE PROTEIN KIN-14I"/>
    <property type="match status" value="1"/>
</dbReference>
<evidence type="ECO:0000256" key="9">
    <source>
        <dbReference type="SAM" id="Coils"/>
    </source>
</evidence>
<dbReference type="CDD" id="cd01366">
    <property type="entry name" value="KISc_C_terminal"/>
    <property type="match status" value="1"/>
</dbReference>
<evidence type="ECO:0000256" key="10">
    <source>
        <dbReference type="SAM" id="MobiDB-lite"/>
    </source>
</evidence>
<proteinExistence type="inferred from homology"/>
<dbReference type="Proteomes" id="UP000249390">
    <property type="component" value="Unassembled WGS sequence"/>
</dbReference>
<evidence type="ECO:0000259" key="12">
    <source>
        <dbReference type="PROSITE" id="PS50067"/>
    </source>
</evidence>
<feature type="compositionally biased region" description="Polar residues" evidence="10">
    <location>
        <begin position="958"/>
        <end position="973"/>
    </location>
</feature>
<feature type="binding site" evidence="8">
    <location>
        <begin position="480"/>
        <end position="487"/>
    </location>
    <ligand>
        <name>ATP</name>
        <dbReference type="ChEBI" id="CHEBI:30616"/>
    </ligand>
</feature>
<sequence length="986" mass="109214">MASDGAFPISVASVVEDVLQQHGTRSLRALDLDARRAEEAAMRRYEAATWLRNMAAGAKELPGEPSEEELRLGLRSGIILCNVLNKIQPGTVPKVVENPCDASLLPDGAALSAYQYFENVRNFLVAVQALGIPTFEASDLEQGGTSSRIVNCVLGLKSYCEWKQSGGIGIWKFGGTAKHTVCLKPISRRNTEPFMGSSSRSGKEKSVKGEGTETETNRPPSSSLGMLVHSVLLDKKPEEIPNLVESVLNKVVEEFDLRIASQIDMQRRANLKDSIVSHVNKPVSKQTVGIPKVEHRNITLTKKEDIQKNNNVIDEELQRRCLTHQIIVDQQQRCLKELKQNLSTTKSGVQFMQMRFHEEINKVGLHIHGLAHAASGYHRVLEENRKLYNQVQDLKGSIRVYCRVRPFLHGQSSYFSSTIDQIEDGTITINTPSRHGKGQRSFNFNKVFGPSVTQGEVFSDTQPLVRSVLDGYNVCIFAYGQTGSGKTYTMTGPRELTDQIQGVNYRALSDLFLLAEQRKDTFHYDVFVQMIEIYNEQVRDLLGSDGLNKRLEIRRCSEGLTVPDANVAHVASTLDVIDLMKIGQRNRSVGATALNDHSSRSHSCLTVHVRGQDLTTGTVLRGCMHLVDLAGSERVDKSQVTGERLKEAQHINKSLSALGDVISALAQKSSHIPYRNSKLTQLLQDSLGGHAKTLMFVHISPEPDALGETISTLKFAERVAGVELGAARVNKDSADVKELKEQIASLKASLAKKEAEPVSIQHTRHGSPHNIQSSPYQANLLGKETLAVSNARRKLMGDVDCIEANKPRLREKGQHFDLDELLGNSPLWPPVSSPSEKNYRDTNNNNIKQHGGLGEWVDKVMVNKPETLQGTKSPSGGWESDDVFYQKYLTDSFRPLPRKTCNQFDLTTADDLDELDAATSDSSEQDLVWRFNQSKFGKGVGSTPTTTPPRPNMKLMKSPQQPRTTPNRLVPSQHSRKPCNGGGKRK</sequence>
<evidence type="ECO:0000256" key="6">
    <source>
        <dbReference type="ARBA" id="ARBA00023054"/>
    </source>
</evidence>
<keyword evidence="4 8" id="KW-0547">Nucleotide-binding</keyword>
<comment type="similarity">
    <text evidence="2">Belongs to the TRAFAC class myosin-kinesin ATPase superfamily. Kinesin family. KIN-14 subfamily.</text>
</comment>
<dbReference type="GO" id="GO:0007018">
    <property type="term" value="P:microtubule-based movement"/>
    <property type="evidence" value="ECO:0007669"/>
    <property type="project" value="InterPro"/>
</dbReference>
<dbReference type="SUPFAM" id="SSF47576">
    <property type="entry name" value="Calponin-homology domain, CH-domain"/>
    <property type="match status" value="1"/>
</dbReference>
<feature type="domain" description="Kinesin motor" evidence="12">
    <location>
        <begin position="397"/>
        <end position="722"/>
    </location>
</feature>
<evidence type="ECO:0000256" key="8">
    <source>
        <dbReference type="PROSITE-ProRule" id="PRU00283"/>
    </source>
</evidence>
<dbReference type="PANTHER" id="PTHR47972">
    <property type="entry name" value="KINESIN-LIKE PROTEIN KLP-3"/>
    <property type="match status" value="1"/>
</dbReference>
<keyword evidence="6 9" id="KW-0175">Coiled coil</keyword>
<comment type="caution">
    <text evidence="13">The sequence shown here is derived from an EMBL/GenBank/DDBJ whole genome shotgun (WGS) entry which is preliminary data.</text>
</comment>
<dbReference type="Gene3D" id="1.10.418.10">
    <property type="entry name" value="Calponin-like domain"/>
    <property type="match status" value="1"/>
</dbReference>
<evidence type="ECO:0000256" key="5">
    <source>
        <dbReference type="ARBA" id="ARBA00022840"/>
    </source>
</evidence>
<accession>A0A328DDU1</accession>
<evidence type="ECO:0000256" key="2">
    <source>
        <dbReference type="ARBA" id="ARBA00010899"/>
    </source>
</evidence>
<keyword evidence="5 8" id="KW-0067">ATP-binding</keyword>
<keyword evidence="3" id="KW-0493">Microtubule</keyword>
<feature type="domain" description="Calponin-homology (CH)" evidence="11">
    <location>
        <begin position="41"/>
        <end position="161"/>
    </location>
</feature>
<dbReference type="PRINTS" id="PR00380">
    <property type="entry name" value="KINESINHEAVY"/>
</dbReference>
<feature type="region of interest" description="Disordered" evidence="10">
    <location>
        <begin position="933"/>
        <end position="986"/>
    </location>
</feature>
<feature type="region of interest" description="Disordered" evidence="10">
    <location>
        <begin position="192"/>
        <end position="223"/>
    </location>
</feature>
<dbReference type="InterPro" id="IPR036961">
    <property type="entry name" value="Kinesin_motor_dom_sf"/>
</dbReference>
<keyword evidence="7 8" id="KW-0505">Motor protein</keyword>
<dbReference type="AlphaFoldDB" id="A0A328DDU1"/>
<feature type="coiled-coil region" evidence="9">
    <location>
        <begin position="729"/>
        <end position="756"/>
    </location>
</feature>
<dbReference type="SMART" id="SM00129">
    <property type="entry name" value="KISc"/>
    <property type="match status" value="1"/>
</dbReference>
<keyword evidence="14" id="KW-1185">Reference proteome</keyword>
<dbReference type="Pfam" id="PF00307">
    <property type="entry name" value="CH"/>
    <property type="match status" value="1"/>
</dbReference>
<dbReference type="GO" id="GO:0005874">
    <property type="term" value="C:microtubule"/>
    <property type="evidence" value="ECO:0007669"/>
    <property type="project" value="UniProtKB-KW"/>
</dbReference>
<gene>
    <name evidence="13" type="ORF">DM860_011866</name>
</gene>
<dbReference type="SUPFAM" id="SSF52540">
    <property type="entry name" value="P-loop containing nucleoside triphosphate hydrolases"/>
    <property type="match status" value="1"/>
</dbReference>
<dbReference type="Pfam" id="PF00225">
    <property type="entry name" value="Kinesin"/>
    <property type="match status" value="1"/>
</dbReference>
<dbReference type="InterPro" id="IPR027417">
    <property type="entry name" value="P-loop_NTPase"/>
</dbReference>
<protein>
    <recommendedName>
        <fullName evidence="15">Kinesin motor domain-containing protein</fullName>
    </recommendedName>
</protein>
<dbReference type="GO" id="GO:0016887">
    <property type="term" value="F:ATP hydrolysis activity"/>
    <property type="evidence" value="ECO:0007669"/>
    <property type="project" value="UniProtKB-ARBA"/>
</dbReference>
<dbReference type="InterPro" id="IPR001752">
    <property type="entry name" value="Kinesin_motor_dom"/>
</dbReference>
<dbReference type="CDD" id="cd21203">
    <property type="entry name" value="CH_AtKIN14-like"/>
    <property type="match status" value="1"/>
</dbReference>
<evidence type="ECO:0000313" key="14">
    <source>
        <dbReference type="Proteomes" id="UP000249390"/>
    </source>
</evidence>
<dbReference type="GO" id="GO:0008017">
    <property type="term" value="F:microtubule binding"/>
    <property type="evidence" value="ECO:0007669"/>
    <property type="project" value="InterPro"/>
</dbReference>
<dbReference type="GO" id="GO:0005524">
    <property type="term" value="F:ATP binding"/>
    <property type="evidence" value="ECO:0007669"/>
    <property type="project" value="UniProtKB-UniRule"/>
</dbReference>
<dbReference type="PROSITE" id="PS50021">
    <property type="entry name" value="CH"/>
    <property type="match status" value="1"/>
</dbReference>
<evidence type="ECO:0000256" key="3">
    <source>
        <dbReference type="ARBA" id="ARBA00022701"/>
    </source>
</evidence>
<name>A0A328DDU1_9ASTE</name>
<feature type="compositionally biased region" description="Basic and acidic residues" evidence="10">
    <location>
        <begin position="201"/>
        <end position="211"/>
    </location>
</feature>
<reference evidence="13 14" key="1">
    <citation type="submission" date="2018-06" db="EMBL/GenBank/DDBJ databases">
        <title>The Genome of Cuscuta australis (Dodder) Provides Insight into the Evolution of Plant Parasitism.</title>
        <authorList>
            <person name="Liu H."/>
        </authorList>
    </citation>
    <scope>NUCLEOTIDE SEQUENCE [LARGE SCALE GENOMIC DNA]</scope>
    <source>
        <strain evidence="14">cv. Yunnan</strain>
        <tissue evidence="13">Vines</tissue>
    </source>
</reference>
<dbReference type="PROSITE" id="PS50067">
    <property type="entry name" value="KINESIN_MOTOR_2"/>
    <property type="match status" value="1"/>
</dbReference>
<evidence type="ECO:0000256" key="1">
    <source>
        <dbReference type="ARBA" id="ARBA00004474"/>
    </source>
</evidence>